<accession>A0A2T4PW89</accession>
<dbReference type="PROSITE" id="PS51707">
    <property type="entry name" value="CYTH"/>
    <property type="match status" value="1"/>
</dbReference>
<protein>
    <submittedName>
        <fullName evidence="2">CYTH domain-containing protein</fullName>
    </submittedName>
</protein>
<dbReference type="SMART" id="SM01118">
    <property type="entry name" value="CYTH"/>
    <property type="match status" value="1"/>
</dbReference>
<dbReference type="Gene3D" id="2.40.320.10">
    <property type="entry name" value="Hypothetical Protein Pfu-838710-001"/>
    <property type="match status" value="1"/>
</dbReference>
<gene>
    <name evidence="2" type="ORF">BU072_01765</name>
</gene>
<dbReference type="SUPFAM" id="SSF55154">
    <property type="entry name" value="CYTH-like phosphatases"/>
    <property type="match status" value="1"/>
</dbReference>
<reference evidence="2 3" key="1">
    <citation type="journal article" date="2016" name="Front. Microbiol.">
        <title>Comprehensive Phylogenetic Analysis of Bovine Non-aureus Staphylococci Species Based on Whole-Genome Sequencing.</title>
        <authorList>
            <person name="Naushad S."/>
            <person name="Barkema H.W."/>
            <person name="Luby C."/>
            <person name="Condas L.A."/>
            <person name="Nobrega D.B."/>
            <person name="Carson D.A."/>
            <person name="De Buck J."/>
        </authorList>
    </citation>
    <scope>NUCLEOTIDE SEQUENCE [LARGE SCALE GENOMIC DNA]</scope>
    <source>
        <strain evidence="2 3">SNUC 2204</strain>
    </source>
</reference>
<dbReference type="InterPro" id="IPR023577">
    <property type="entry name" value="CYTH_domain"/>
</dbReference>
<dbReference type="RefSeq" id="WP_016912325.1">
    <property type="nucleotide sequence ID" value="NZ_BMDF01000003.1"/>
</dbReference>
<proteinExistence type="predicted"/>
<evidence type="ECO:0000313" key="2">
    <source>
        <dbReference type="EMBL" id="PTI30737.1"/>
    </source>
</evidence>
<dbReference type="STRING" id="1167632.GCA_000286335_01646"/>
<feature type="domain" description="CYTH" evidence="1">
    <location>
        <begin position="4"/>
        <end position="191"/>
    </location>
</feature>
<dbReference type="Proteomes" id="UP000241209">
    <property type="component" value="Unassembled WGS sequence"/>
</dbReference>
<dbReference type="OrthoDB" id="384378at2"/>
<comment type="caution">
    <text evidence="2">The sequence shown here is derived from an EMBL/GenBank/DDBJ whole genome shotgun (WGS) entry which is preliminary data.</text>
</comment>
<dbReference type="PIRSF" id="PIRSF012526">
    <property type="entry name" value="CYTH_UCP012526"/>
    <property type="match status" value="1"/>
</dbReference>
<dbReference type="AlphaFoldDB" id="A0A2T4PW89"/>
<organism evidence="2 3">
    <name type="scientific">Mammaliicoccus vitulinus</name>
    <dbReference type="NCBI Taxonomy" id="71237"/>
    <lineage>
        <taxon>Bacteria</taxon>
        <taxon>Bacillati</taxon>
        <taxon>Bacillota</taxon>
        <taxon>Bacilli</taxon>
        <taxon>Bacillales</taxon>
        <taxon>Staphylococcaceae</taxon>
        <taxon>Mammaliicoccus</taxon>
    </lineage>
</organism>
<dbReference type="GeneID" id="64115874"/>
<evidence type="ECO:0000259" key="1">
    <source>
        <dbReference type="PROSITE" id="PS51707"/>
    </source>
</evidence>
<dbReference type="EMBL" id="PZFK01000003">
    <property type="protein sequence ID" value="PTI30737.1"/>
    <property type="molecule type" value="Genomic_DNA"/>
</dbReference>
<name>A0A2T4PW89_9STAP</name>
<dbReference type="InterPro" id="IPR009195">
    <property type="entry name" value="Uncharacterised_YjbK"/>
</dbReference>
<dbReference type="Pfam" id="PF01928">
    <property type="entry name" value="CYTH"/>
    <property type="match status" value="1"/>
</dbReference>
<dbReference type="CDD" id="cd07762">
    <property type="entry name" value="CYTH-like_Pase_1"/>
    <property type="match status" value="1"/>
</dbReference>
<evidence type="ECO:0000313" key="3">
    <source>
        <dbReference type="Proteomes" id="UP000241209"/>
    </source>
</evidence>
<sequence>MGQELEIEFKNLLTIDEYNVIKQYYFKQSEPFKQTNHYIDTPNHDIIGKRMALRIREKSNHYEMTLKVPQDIGLLEYNEIIDQLPEQGSILNKQFLPENITEILNKHDIPINDLHLLGDLTTYRLEKEIESGLLVLDHSTYLGIEDYELEFEVTDYDKGAVAFNELLEKMKISKKVPDNKVKRFFDAQHRTT</sequence>
<dbReference type="InterPro" id="IPR033469">
    <property type="entry name" value="CYTH-like_dom_sf"/>
</dbReference>